<reference evidence="6" key="1">
    <citation type="submission" date="2020-10" db="EMBL/GenBank/DDBJ databases">
        <authorList>
            <person name="Gilroy R."/>
        </authorList>
    </citation>
    <scope>NUCLEOTIDE SEQUENCE</scope>
    <source>
        <strain evidence="6">1370</strain>
    </source>
</reference>
<comment type="subcellular location">
    <subcellularLocation>
        <location evidence="1">Membrane</location>
        <topology evidence="1">Multi-pass membrane protein</topology>
    </subcellularLocation>
</comment>
<dbReference type="Pfam" id="PF02674">
    <property type="entry name" value="Colicin_V"/>
    <property type="match status" value="1"/>
</dbReference>
<feature type="transmembrane region" description="Helical" evidence="5">
    <location>
        <begin position="6"/>
        <end position="25"/>
    </location>
</feature>
<dbReference type="InterPro" id="IPR003825">
    <property type="entry name" value="Colicin-V_CvpA"/>
</dbReference>
<dbReference type="EMBL" id="DVOL01000070">
    <property type="protein sequence ID" value="HIV11047.1"/>
    <property type="molecule type" value="Genomic_DNA"/>
</dbReference>
<evidence type="ECO:0000256" key="4">
    <source>
        <dbReference type="ARBA" id="ARBA00023136"/>
    </source>
</evidence>
<accession>A0A9D1NRB0</accession>
<gene>
    <name evidence="6" type="ORF">IAD28_05095</name>
</gene>
<evidence type="ECO:0000313" key="7">
    <source>
        <dbReference type="Proteomes" id="UP000823960"/>
    </source>
</evidence>
<organism evidence="6 7">
    <name type="scientific">Candidatus Faeciplasma avium</name>
    <dbReference type="NCBI Taxonomy" id="2840798"/>
    <lineage>
        <taxon>Bacteria</taxon>
        <taxon>Bacillati</taxon>
        <taxon>Bacillota</taxon>
        <taxon>Clostridia</taxon>
        <taxon>Eubacteriales</taxon>
        <taxon>Oscillospiraceae</taxon>
        <taxon>Oscillospiraceae incertae sedis</taxon>
        <taxon>Candidatus Faeciplasma</taxon>
    </lineage>
</organism>
<evidence type="ECO:0000256" key="2">
    <source>
        <dbReference type="ARBA" id="ARBA00022692"/>
    </source>
</evidence>
<protein>
    <recommendedName>
        <fullName evidence="8">Colicin V production protein</fullName>
    </recommendedName>
</protein>
<evidence type="ECO:0000256" key="1">
    <source>
        <dbReference type="ARBA" id="ARBA00004141"/>
    </source>
</evidence>
<name>A0A9D1NRB0_9FIRM</name>
<dbReference type="Proteomes" id="UP000823960">
    <property type="component" value="Unassembled WGS sequence"/>
</dbReference>
<feature type="transmembrane region" description="Helical" evidence="5">
    <location>
        <begin position="240"/>
        <end position="266"/>
    </location>
</feature>
<feature type="transmembrane region" description="Helical" evidence="5">
    <location>
        <begin position="32"/>
        <end position="50"/>
    </location>
</feature>
<reference evidence="6" key="2">
    <citation type="journal article" date="2021" name="PeerJ">
        <title>Extensive microbial diversity within the chicken gut microbiome revealed by metagenomics and culture.</title>
        <authorList>
            <person name="Gilroy R."/>
            <person name="Ravi A."/>
            <person name="Getino M."/>
            <person name="Pursley I."/>
            <person name="Horton D.L."/>
            <person name="Alikhan N.F."/>
            <person name="Baker D."/>
            <person name="Gharbi K."/>
            <person name="Hall N."/>
            <person name="Watson M."/>
            <person name="Adriaenssens E.M."/>
            <person name="Foster-Nyarko E."/>
            <person name="Jarju S."/>
            <person name="Secka A."/>
            <person name="Antonio M."/>
            <person name="Oren A."/>
            <person name="Chaudhuri R.R."/>
            <person name="La Ragione R."/>
            <person name="Hildebrand F."/>
            <person name="Pallen M.J."/>
        </authorList>
    </citation>
    <scope>NUCLEOTIDE SEQUENCE</scope>
    <source>
        <strain evidence="6">1370</strain>
    </source>
</reference>
<keyword evidence="2 5" id="KW-0812">Transmembrane</keyword>
<dbReference type="GO" id="GO:0009403">
    <property type="term" value="P:toxin biosynthetic process"/>
    <property type="evidence" value="ECO:0007669"/>
    <property type="project" value="InterPro"/>
</dbReference>
<feature type="transmembrane region" description="Helical" evidence="5">
    <location>
        <begin position="198"/>
        <end position="219"/>
    </location>
</feature>
<sequence length="301" mass="32636">MTDRLYLFYDICTVAVMLIFLYTGAKRGLLRSAVYIVLIAAAFFVSWFTAEAAAPYIYDSFIKERILSSFSENASSKNPAGIVLAAVSGGGYGVEMTSDEVEAIIEEDDDFYSRLASEIRKNGSPDSEEEIRRGVEQSVTPAVLDALMGDVISSEYIKNALETIGGAAERMSEVAIMFITGTKEDAAVYAEENLVAPIAVWLIKAVVFILMMFILRLIINPLADAFRLANKIPLIGPINALLGGALGALEGVVFIFVLALAVKALIGFTGDSLIFFNSETVLKSWIFSRIYSFDPVLAIGG</sequence>
<comment type="caution">
    <text evidence="6">The sequence shown here is derived from an EMBL/GenBank/DDBJ whole genome shotgun (WGS) entry which is preliminary data.</text>
</comment>
<dbReference type="AlphaFoldDB" id="A0A9D1NRB0"/>
<keyword evidence="3 5" id="KW-1133">Transmembrane helix</keyword>
<evidence type="ECO:0000256" key="3">
    <source>
        <dbReference type="ARBA" id="ARBA00022989"/>
    </source>
</evidence>
<dbReference type="GO" id="GO:0016020">
    <property type="term" value="C:membrane"/>
    <property type="evidence" value="ECO:0007669"/>
    <property type="project" value="UniProtKB-SubCell"/>
</dbReference>
<proteinExistence type="predicted"/>
<evidence type="ECO:0008006" key="8">
    <source>
        <dbReference type="Google" id="ProtNLM"/>
    </source>
</evidence>
<evidence type="ECO:0000256" key="5">
    <source>
        <dbReference type="SAM" id="Phobius"/>
    </source>
</evidence>
<evidence type="ECO:0000313" key="6">
    <source>
        <dbReference type="EMBL" id="HIV11047.1"/>
    </source>
</evidence>
<keyword evidence="4 5" id="KW-0472">Membrane</keyword>